<keyword evidence="2" id="KW-1133">Transmembrane helix</keyword>
<reference evidence="4 5" key="1">
    <citation type="submission" date="2017-06" db="EMBL/GenBank/DDBJ databases">
        <authorList>
            <person name="Kim H.J."/>
            <person name="Triplett B.A."/>
        </authorList>
    </citation>
    <scope>NUCLEOTIDE SEQUENCE [LARGE SCALE GENOMIC DNA]</scope>
    <source>
        <strain evidence="4 5">DSM 29052</strain>
    </source>
</reference>
<feature type="chain" id="PRO_5013235075" evidence="3">
    <location>
        <begin position="27"/>
        <end position="459"/>
    </location>
</feature>
<proteinExistence type="predicted"/>
<dbReference type="RefSeq" id="WP_089269127.1">
    <property type="nucleotide sequence ID" value="NZ_FZNN01000002.1"/>
</dbReference>
<protein>
    <submittedName>
        <fullName evidence="4">Uncharacterized protein</fullName>
    </submittedName>
</protein>
<feature type="transmembrane region" description="Helical" evidence="2">
    <location>
        <begin position="425"/>
        <end position="445"/>
    </location>
</feature>
<gene>
    <name evidence="4" type="ORF">SAMN06265370_102161</name>
</gene>
<dbReference type="EMBL" id="FZNN01000002">
    <property type="protein sequence ID" value="SNR33635.1"/>
    <property type="molecule type" value="Genomic_DNA"/>
</dbReference>
<sequence length="459" mass="48182">MPLFTRPVVTMIAQVLLCLSTSAAQAAVLTGVDPLSQNLGEPVHQQFLPSGASVVTTHDTKSCVVSQRIEIENSVYLDAKGDQLDFDRIVRSPATSVQAVATEAGEISFRIQLKYSVAEGTPIILALKDRVLDLQESLEKSTDSLLMTGDTAVLIAAAFRDGVVATLSSVSLDTGHSVSDTLLAPDLAALEACALDLPSGSELDAEVDNVIRLHFTADPETTPLATLPDLRACRMDDEPGLLHLAKLESVTGFYSQTDKIFVAFNEDGTLGRAYIPGIFDGDFGEFWQSARLSRAADSNVPTAANDVKGCLGSAEIHICSSPTEDGAFTIGPCLGGDMLDMFPDATGFVPELAGLSPSLYGPSGVTRATSGDLRPGRSGGRSPTSIPPTENPPVIITTPGSVPPTIKTPTPTDPKGGDIPIISPVPLPAGLLLMLGAFMALLLVSRRAHIAYIVRSSSF</sequence>
<evidence type="ECO:0000313" key="4">
    <source>
        <dbReference type="EMBL" id="SNR33635.1"/>
    </source>
</evidence>
<organism evidence="4 5">
    <name type="scientific">Puniceibacterium sediminis</name>
    <dbReference type="NCBI Taxonomy" id="1608407"/>
    <lineage>
        <taxon>Bacteria</taxon>
        <taxon>Pseudomonadati</taxon>
        <taxon>Pseudomonadota</taxon>
        <taxon>Alphaproteobacteria</taxon>
        <taxon>Rhodobacterales</taxon>
        <taxon>Paracoccaceae</taxon>
        <taxon>Puniceibacterium</taxon>
    </lineage>
</organism>
<evidence type="ECO:0000256" key="1">
    <source>
        <dbReference type="SAM" id="MobiDB-lite"/>
    </source>
</evidence>
<evidence type="ECO:0000313" key="5">
    <source>
        <dbReference type="Proteomes" id="UP000198417"/>
    </source>
</evidence>
<name>A0A238VGW2_9RHOB</name>
<dbReference type="AlphaFoldDB" id="A0A238VGW2"/>
<feature type="compositionally biased region" description="Low complexity" evidence="1">
    <location>
        <begin position="403"/>
        <end position="419"/>
    </location>
</feature>
<keyword evidence="2" id="KW-0812">Transmembrane</keyword>
<dbReference type="OrthoDB" id="7805654at2"/>
<keyword evidence="3" id="KW-0732">Signal</keyword>
<dbReference type="Proteomes" id="UP000198417">
    <property type="component" value="Unassembled WGS sequence"/>
</dbReference>
<keyword evidence="5" id="KW-1185">Reference proteome</keyword>
<evidence type="ECO:0000256" key="2">
    <source>
        <dbReference type="SAM" id="Phobius"/>
    </source>
</evidence>
<accession>A0A238VGW2</accession>
<evidence type="ECO:0000256" key="3">
    <source>
        <dbReference type="SAM" id="SignalP"/>
    </source>
</evidence>
<feature type="region of interest" description="Disordered" evidence="1">
    <location>
        <begin position="364"/>
        <end position="419"/>
    </location>
</feature>
<feature type="signal peptide" evidence="3">
    <location>
        <begin position="1"/>
        <end position="26"/>
    </location>
</feature>
<keyword evidence="2" id="KW-0472">Membrane</keyword>